<dbReference type="GO" id="GO:0008270">
    <property type="term" value="F:zinc ion binding"/>
    <property type="evidence" value="ECO:0007669"/>
    <property type="project" value="UniProtKB-KW"/>
</dbReference>
<comment type="pathway">
    <text evidence="2">Protein modification; protein ubiquitination.</text>
</comment>
<comment type="caution">
    <text evidence="14">The sequence shown here is derived from an EMBL/GenBank/DDBJ whole genome shotgun (WGS) entry which is preliminary data.</text>
</comment>
<dbReference type="EMBL" id="JAEPRE010000201">
    <property type="protein sequence ID" value="KAG2230450.1"/>
    <property type="molecule type" value="Genomic_DNA"/>
</dbReference>
<keyword evidence="9 12" id="KW-1133">Transmembrane helix</keyword>
<evidence type="ECO:0000256" key="5">
    <source>
        <dbReference type="ARBA" id="ARBA00022723"/>
    </source>
</evidence>
<evidence type="ECO:0000256" key="1">
    <source>
        <dbReference type="ARBA" id="ARBA00004141"/>
    </source>
</evidence>
<feature type="domain" description="RING-type" evidence="13">
    <location>
        <begin position="322"/>
        <end position="363"/>
    </location>
</feature>
<dbReference type="GO" id="GO:0006511">
    <property type="term" value="P:ubiquitin-dependent protein catabolic process"/>
    <property type="evidence" value="ECO:0007669"/>
    <property type="project" value="TreeGrafter"/>
</dbReference>
<evidence type="ECO:0000256" key="8">
    <source>
        <dbReference type="ARBA" id="ARBA00022833"/>
    </source>
</evidence>
<dbReference type="PROSITE" id="PS50089">
    <property type="entry name" value="ZF_RING_2"/>
    <property type="match status" value="1"/>
</dbReference>
<dbReference type="Pfam" id="PF13639">
    <property type="entry name" value="zf-RING_2"/>
    <property type="match status" value="1"/>
</dbReference>
<keyword evidence="10 12" id="KW-0472">Membrane</keyword>
<evidence type="ECO:0000256" key="10">
    <source>
        <dbReference type="ARBA" id="ARBA00023136"/>
    </source>
</evidence>
<evidence type="ECO:0000256" key="9">
    <source>
        <dbReference type="ARBA" id="ARBA00022989"/>
    </source>
</evidence>
<dbReference type="GO" id="GO:0016567">
    <property type="term" value="P:protein ubiquitination"/>
    <property type="evidence" value="ECO:0007669"/>
    <property type="project" value="TreeGrafter"/>
</dbReference>
<keyword evidence="8" id="KW-0862">Zinc</keyword>
<feature type="transmembrane region" description="Helical" evidence="12">
    <location>
        <begin position="7"/>
        <end position="28"/>
    </location>
</feature>
<feature type="transmembrane region" description="Helical" evidence="12">
    <location>
        <begin position="133"/>
        <end position="150"/>
    </location>
</feature>
<dbReference type="PANTHER" id="PTHR15067">
    <property type="entry name" value="E3 UBIQUITIN-PROTEIN LIGASE RNF8"/>
    <property type="match status" value="1"/>
</dbReference>
<evidence type="ECO:0000256" key="4">
    <source>
        <dbReference type="ARBA" id="ARBA00022692"/>
    </source>
</evidence>
<evidence type="ECO:0000256" key="7">
    <source>
        <dbReference type="ARBA" id="ARBA00022786"/>
    </source>
</evidence>
<keyword evidence="4 12" id="KW-0812">Transmembrane</keyword>
<dbReference type="SMART" id="SM00184">
    <property type="entry name" value="RING"/>
    <property type="match status" value="1"/>
</dbReference>
<feature type="transmembrane region" description="Helical" evidence="12">
    <location>
        <begin position="109"/>
        <end position="127"/>
    </location>
</feature>
<name>A0A8H7VRK0_9FUNG</name>
<organism evidence="14 15">
    <name type="scientific">Thamnidium elegans</name>
    <dbReference type="NCBI Taxonomy" id="101142"/>
    <lineage>
        <taxon>Eukaryota</taxon>
        <taxon>Fungi</taxon>
        <taxon>Fungi incertae sedis</taxon>
        <taxon>Mucoromycota</taxon>
        <taxon>Mucoromycotina</taxon>
        <taxon>Mucoromycetes</taxon>
        <taxon>Mucorales</taxon>
        <taxon>Mucorineae</taxon>
        <taxon>Mucoraceae</taxon>
        <taxon>Thamnidium</taxon>
    </lineage>
</organism>
<sequence>MKYDIPTYALVSTITFTVAFIVSLRSFIYSDTWPACYPSDINDMLSTYQPCNTNYIVGYITHVESRKISLLAHVNMTICGSLLIGRGIIKLVFGELWPMESQHMYDRMLNFLLFKVIFIGAVMDPVWRHILRLSMWIGVLGFMRIFSLLSRDRLDNLTTVAFVSLQKYYKITMLLSTILFSNIIWYVGSLYLFPTSLAFLTLEFLPVVFDTIQVLIKYSTHLMDLWRENGFESKRLINYYTELSADVLILGCTLLQYLQLMWMHGISFGLVDIVLFLNVRSVLKNLHNKVIIYRERWRAMSYVRDRYVDASVDELSKHNDDCAICRERMKTAKKLACGHLFHLHCLHSWIQHHVSRPTCPTCRRYLSPSPKELSISK</sequence>
<evidence type="ECO:0000256" key="11">
    <source>
        <dbReference type="PROSITE-ProRule" id="PRU00175"/>
    </source>
</evidence>
<evidence type="ECO:0000313" key="15">
    <source>
        <dbReference type="Proteomes" id="UP000613177"/>
    </source>
</evidence>
<dbReference type="GO" id="GO:0000151">
    <property type="term" value="C:ubiquitin ligase complex"/>
    <property type="evidence" value="ECO:0007669"/>
    <property type="project" value="TreeGrafter"/>
</dbReference>
<dbReference type="GO" id="GO:0005829">
    <property type="term" value="C:cytosol"/>
    <property type="evidence" value="ECO:0007669"/>
    <property type="project" value="TreeGrafter"/>
</dbReference>
<dbReference type="AlphaFoldDB" id="A0A8H7VRK0"/>
<accession>A0A8H7VRK0</accession>
<dbReference type="InterPro" id="IPR013083">
    <property type="entry name" value="Znf_RING/FYVE/PHD"/>
</dbReference>
<dbReference type="InterPro" id="IPR057992">
    <property type="entry name" value="TPR_SYVN1_N"/>
</dbReference>
<reference evidence="14" key="1">
    <citation type="submission" date="2021-01" db="EMBL/GenBank/DDBJ databases">
        <title>Metabolic potential, ecology and presence of endohyphal bacteria is reflected in genomic diversity of Mucoromycotina.</title>
        <authorList>
            <person name="Muszewska A."/>
            <person name="Okrasinska A."/>
            <person name="Steczkiewicz K."/>
            <person name="Drgas O."/>
            <person name="Orlowska M."/>
            <person name="Perlinska-Lenart U."/>
            <person name="Aleksandrzak-Piekarczyk T."/>
            <person name="Szatraj K."/>
            <person name="Zielenkiewicz U."/>
            <person name="Pilsyk S."/>
            <person name="Malc E."/>
            <person name="Mieczkowski P."/>
            <person name="Kruszewska J.S."/>
            <person name="Biernat P."/>
            <person name="Pawlowska J."/>
        </authorList>
    </citation>
    <scope>NUCLEOTIDE SEQUENCE</scope>
    <source>
        <strain evidence="14">WA0000018081</strain>
    </source>
</reference>
<evidence type="ECO:0000313" key="14">
    <source>
        <dbReference type="EMBL" id="KAG2230450.1"/>
    </source>
</evidence>
<dbReference type="Pfam" id="PF25563">
    <property type="entry name" value="TPR_SYVN1_N"/>
    <property type="match status" value="1"/>
</dbReference>
<protein>
    <recommendedName>
        <fullName evidence="13">RING-type domain-containing protein</fullName>
    </recommendedName>
</protein>
<keyword evidence="6 11" id="KW-0863">Zinc-finger</keyword>
<keyword evidence="15" id="KW-1185">Reference proteome</keyword>
<dbReference type="SUPFAM" id="SSF57850">
    <property type="entry name" value="RING/U-box"/>
    <property type="match status" value="1"/>
</dbReference>
<dbReference type="GO" id="GO:0061630">
    <property type="term" value="F:ubiquitin protein ligase activity"/>
    <property type="evidence" value="ECO:0007669"/>
    <property type="project" value="TreeGrafter"/>
</dbReference>
<proteinExistence type="predicted"/>
<evidence type="ECO:0000256" key="12">
    <source>
        <dbReference type="SAM" id="Phobius"/>
    </source>
</evidence>
<keyword evidence="7" id="KW-0833">Ubl conjugation pathway</keyword>
<dbReference type="InterPro" id="IPR001841">
    <property type="entry name" value="Znf_RING"/>
</dbReference>
<evidence type="ECO:0000256" key="3">
    <source>
        <dbReference type="ARBA" id="ARBA00022679"/>
    </source>
</evidence>
<dbReference type="FunFam" id="3.30.40.10:FF:000259">
    <property type="entry name" value="E3 ubiquitin protein ligase RIN2"/>
    <property type="match status" value="1"/>
</dbReference>
<feature type="transmembrane region" description="Helical" evidence="12">
    <location>
        <begin position="171"/>
        <end position="191"/>
    </location>
</feature>
<dbReference type="Gene3D" id="3.30.40.10">
    <property type="entry name" value="Zinc/RING finger domain, C3HC4 (zinc finger)"/>
    <property type="match status" value="1"/>
</dbReference>
<evidence type="ECO:0000259" key="13">
    <source>
        <dbReference type="PROSITE" id="PS50089"/>
    </source>
</evidence>
<gene>
    <name evidence="14" type="ORF">INT48_008785</name>
</gene>
<keyword evidence="3" id="KW-0808">Transferase</keyword>
<keyword evidence="5" id="KW-0479">Metal-binding</keyword>
<dbReference type="Proteomes" id="UP000613177">
    <property type="component" value="Unassembled WGS sequence"/>
</dbReference>
<feature type="transmembrane region" description="Helical" evidence="12">
    <location>
        <begin position="68"/>
        <end position="89"/>
    </location>
</feature>
<feature type="transmembrane region" description="Helical" evidence="12">
    <location>
        <begin position="262"/>
        <end position="279"/>
    </location>
</feature>
<evidence type="ECO:0000256" key="6">
    <source>
        <dbReference type="ARBA" id="ARBA00022771"/>
    </source>
</evidence>
<comment type="subcellular location">
    <subcellularLocation>
        <location evidence="1">Membrane</location>
        <topology evidence="1">Multi-pass membrane protein</topology>
    </subcellularLocation>
</comment>
<dbReference type="PANTHER" id="PTHR15067:SF4">
    <property type="entry name" value="E3 UBIQUITIN-PROTEIN LIGASE RNF8"/>
    <property type="match status" value="1"/>
</dbReference>
<evidence type="ECO:0000256" key="2">
    <source>
        <dbReference type="ARBA" id="ARBA00004906"/>
    </source>
</evidence>